<accession>A0ABT7LKQ5</accession>
<name>A0ABT7LKQ5_9BURK</name>
<dbReference type="RefSeq" id="WP_285982351.1">
    <property type="nucleotide sequence ID" value="NZ_JASVDS010000002.1"/>
</dbReference>
<comment type="caution">
    <text evidence="2">The sequence shown here is derived from an EMBL/GenBank/DDBJ whole genome shotgun (WGS) entry which is preliminary data.</text>
</comment>
<dbReference type="InterPro" id="IPR036513">
    <property type="entry name" value="STAS_dom_sf"/>
</dbReference>
<protein>
    <submittedName>
        <fullName evidence="2">STAS domain-containing protein</fullName>
    </submittedName>
</protein>
<dbReference type="PANTHER" id="PTHR35849:SF2">
    <property type="entry name" value="BLR2341 PROTEIN"/>
    <property type="match status" value="1"/>
</dbReference>
<dbReference type="Proteomes" id="UP001238603">
    <property type="component" value="Unassembled WGS sequence"/>
</dbReference>
<evidence type="ECO:0000313" key="2">
    <source>
        <dbReference type="EMBL" id="MDL5032265.1"/>
    </source>
</evidence>
<proteinExistence type="predicted"/>
<organism evidence="2 3">
    <name type="scientific">Roseateles subflavus</name>
    <dbReference type="NCBI Taxonomy" id="3053353"/>
    <lineage>
        <taxon>Bacteria</taxon>
        <taxon>Pseudomonadati</taxon>
        <taxon>Pseudomonadota</taxon>
        <taxon>Betaproteobacteria</taxon>
        <taxon>Burkholderiales</taxon>
        <taxon>Sphaerotilaceae</taxon>
        <taxon>Roseateles</taxon>
    </lineage>
</organism>
<dbReference type="InterPro" id="IPR058548">
    <property type="entry name" value="MlaB-like_STAS"/>
</dbReference>
<evidence type="ECO:0000259" key="1">
    <source>
        <dbReference type="PROSITE" id="PS50801"/>
    </source>
</evidence>
<keyword evidence="3" id="KW-1185">Reference proteome</keyword>
<reference evidence="2 3" key="1">
    <citation type="submission" date="2023-06" db="EMBL/GenBank/DDBJ databases">
        <title>Pelomonas sp. APW6 16S ribosomal RNA gene genome sequencing and assembly.</title>
        <authorList>
            <person name="Woo H."/>
        </authorList>
    </citation>
    <scope>NUCLEOTIDE SEQUENCE [LARGE SCALE GENOMIC DNA]</scope>
    <source>
        <strain evidence="2 3">APW6</strain>
    </source>
</reference>
<dbReference type="InterPro" id="IPR002645">
    <property type="entry name" value="STAS_dom"/>
</dbReference>
<dbReference type="EMBL" id="JASVDS010000002">
    <property type="protein sequence ID" value="MDL5032265.1"/>
    <property type="molecule type" value="Genomic_DNA"/>
</dbReference>
<dbReference type="InterPro" id="IPR052746">
    <property type="entry name" value="MlaB_ABC_Transporter"/>
</dbReference>
<feature type="domain" description="STAS" evidence="1">
    <location>
        <begin position="42"/>
        <end position="105"/>
    </location>
</feature>
<dbReference type="PROSITE" id="PS50801">
    <property type="entry name" value="STAS"/>
    <property type="match status" value="1"/>
</dbReference>
<dbReference type="SUPFAM" id="SSF52091">
    <property type="entry name" value="SpoIIaa-like"/>
    <property type="match status" value="1"/>
</dbReference>
<dbReference type="PANTHER" id="PTHR35849">
    <property type="entry name" value="BLR2341 PROTEIN"/>
    <property type="match status" value="1"/>
</dbReference>
<dbReference type="Gene3D" id="3.30.750.24">
    <property type="entry name" value="STAS domain"/>
    <property type="match status" value="1"/>
</dbReference>
<sequence>MTVALSLTAGPELCIAQAAQIQSDWLQLLAGVEAGQPCEAQLDLSGVESFDSAGLQLLLALKLQLERQGGQLVLASPGPAVRDALGVFGLDDTLMPTAGTTGAAS</sequence>
<dbReference type="Pfam" id="PF13466">
    <property type="entry name" value="STAS_2"/>
    <property type="match status" value="1"/>
</dbReference>
<evidence type="ECO:0000313" key="3">
    <source>
        <dbReference type="Proteomes" id="UP001238603"/>
    </source>
</evidence>
<gene>
    <name evidence="2" type="ORF">QRD43_10145</name>
</gene>